<dbReference type="PANTHER" id="PTHR30471:SF3">
    <property type="entry name" value="UPF0758 PROTEIN YEES-RELATED"/>
    <property type="match status" value="1"/>
</dbReference>
<dbReference type="InterPro" id="IPR010994">
    <property type="entry name" value="RuvA_2-like"/>
</dbReference>
<keyword evidence="1" id="KW-0645">Protease</keyword>
<dbReference type="PANTHER" id="PTHR30471">
    <property type="entry name" value="DNA REPAIR PROTEIN RADC"/>
    <property type="match status" value="1"/>
</dbReference>
<keyword evidence="3" id="KW-0378">Hydrolase</keyword>
<dbReference type="Proteomes" id="UP000786875">
    <property type="component" value="Unassembled WGS sequence"/>
</dbReference>
<comment type="caution">
    <text evidence="8">The sequence shown here is derived from an EMBL/GenBank/DDBJ whole genome shotgun (WGS) entry which is preliminary data.</text>
</comment>
<dbReference type="EMBL" id="JABBFO010000006">
    <property type="protein sequence ID" value="MBT0727421.1"/>
    <property type="molecule type" value="Genomic_DNA"/>
</dbReference>
<dbReference type="InterPro" id="IPR001405">
    <property type="entry name" value="UPF0758"/>
</dbReference>
<keyword evidence="5" id="KW-0482">Metalloprotease</keyword>
<evidence type="ECO:0000256" key="3">
    <source>
        <dbReference type="ARBA" id="ARBA00022801"/>
    </source>
</evidence>
<reference evidence="8 9" key="1">
    <citation type="submission" date="2020-04" db="EMBL/GenBank/DDBJ databases">
        <title>Genome sequencing of Rosenbergiella species.</title>
        <authorList>
            <person name="Alvarez-Perez S."/>
            <person name="Lievens B."/>
        </authorList>
    </citation>
    <scope>NUCLEOTIDE SEQUENCE [LARGE SCALE GENOMIC DNA]</scope>
    <source>
        <strain evidence="8 9">CdVSA20.1</strain>
    </source>
</reference>
<gene>
    <name evidence="8" type="primary">radC</name>
    <name evidence="8" type="ORF">HGT73_08475</name>
</gene>
<keyword evidence="4" id="KW-0862">Zinc</keyword>
<keyword evidence="2" id="KW-0479">Metal-binding</keyword>
<dbReference type="InterPro" id="IPR025657">
    <property type="entry name" value="RadC_JAB"/>
</dbReference>
<organism evidence="8 9">
    <name type="scientific">Rosenbergiella australiborealis</name>
    <dbReference type="NCBI Taxonomy" id="1544696"/>
    <lineage>
        <taxon>Bacteria</taxon>
        <taxon>Pseudomonadati</taxon>
        <taxon>Pseudomonadota</taxon>
        <taxon>Gammaproteobacteria</taxon>
        <taxon>Enterobacterales</taxon>
        <taxon>Erwiniaceae</taxon>
        <taxon>Rosenbergiella</taxon>
    </lineage>
</organism>
<dbReference type="Pfam" id="PF04002">
    <property type="entry name" value="RadC"/>
    <property type="match status" value="1"/>
</dbReference>
<dbReference type="PROSITE" id="PS50249">
    <property type="entry name" value="MPN"/>
    <property type="match status" value="1"/>
</dbReference>
<dbReference type="NCBIfam" id="NF000642">
    <property type="entry name" value="PRK00024.1"/>
    <property type="match status" value="1"/>
</dbReference>
<keyword evidence="9" id="KW-1185">Reference proteome</keyword>
<evidence type="ECO:0000313" key="8">
    <source>
        <dbReference type="EMBL" id="MBT0727421.1"/>
    </source>
</evidence>
<dbReference type="InterPro" id="IPR046778">
    <property type="entry name" value="UPF0758_N"/>
</dbReference>
<dbReference type="InterPro" id="IPR020891">
    <property type="entry name" value="UPF0758_CS"/>
</dbReference>
<dbReference type="RefSeq" id="WP_214213624.1">
    <property type="nucleotide sequence ID" value="NZ_JABBFO010000006.1"/>
</dbReference>
<dbReference type="CDD" id="cd08071">
    <property type="entry name" value="MPN_DUF2466"/>
    <property type="match status" value="1"/>
</dbReference>
<protein>
    <submittedName>
        <fullName evidence="8">DNA repair protein RadC</fullName>
    </submittedName>
</protein>
<evidence type="ECO:0000313" key="9">
    <source>
        <dbReference type="Proteomes" id="UP000786875"/>
    </source>
</evidence>
<dbReference type="PROSITE" id="PS01302">
    <property type="entry name" value="UPF0758"/>
    <property type="match status" value="1"/>
</dbReference>
<dbReference type="Gene3D" id="1.10.150.20">
    <property type="entry name" value="5' to 3' exonuclease, C-terminal subdomain"/>
    <property type="match status" value="1"/>
</dbReference>
<evidence type="ECO:0000256" key="6">
    <source>
        <dbReference type="RuleBase" id="RU003797"/>
    </source>
</evidence>
<evidence type="ECO:0000256" key="2">
    <source>
        <dbReference type="ARBA" id="ARBA00022723"/>
    </source>
</evidence>
<dbReference type="InterPro" id="IPR037518">
    <property type="entry name" value="MPN"/>
</dbReference>
<evidence type="ECO:0000256" key="1">
    <source>
        <dbReference type="ARBA" id="ARBA00022670"/>
    </source>
</evidence>
<proteinExistence type="inferred from homology"/>
<feature type="domain" description="MPN" evidence="7">
    <location>
        <begin position="95"/>
        <end position="217"/>
    </location>
</feature>
<dbReference type="SUPFAM" id="SSF47781">
    <property type="entry name" value="RuvA domain 2-like"/>
    <property type="match status" value="1"/>
</dbReference>
<sequence>MDEKPREKLLTKGAAALTDSELLAIFLRTGNPEMPVMEFARHLLSHFGSLNAVMSATQEQYSTVKGIGQSKLCQIYAIAELGKRFYQEKLLCQETISDPAEAYHYLTTQLAHLEREVFQVIFLDNRHRVLQAKIMFQGTINSVEVHPREIVKEALSQNAAAMILAHNHPSGISEPSAADKNITQRIQKACRLFDISVLDHFVIGKGEFFSFAQRGWL</sequence>
<evidence type="ECO:0000256" key="4">
    <source>
        <dbReference type="ARBA" id="ARBA00022833"/>
    </source>
</evidence>
<comment type="similarity">
    <text evidence="6">Belongs to the UPF0758 family.</text>
</comment>
<dbReference type="Pfam" id="PF20582">
    <property type="entry name" value="UPF0758_N"/>
    <property type="match status" value="1"/>
</dbReference>
<accession>A0ABS5T501</accession>
<dbReference type="NCBIfam" id="TIGR00608">
    <property type="entry name" value="radc"/>
    <property type="match status" value="1"/>
</dbReference>
<dbReference type="Gene3D" id="3.40.140.10">
    <property type="entry name" value="Cytidine Deaminase, domain 2"/>
    <property type="match status" value="1"/>
</dbReference>
<evidence type="ECO:0000256" key="5">
    <source>
        <dbReference type="ARBA" id="ARBA00023049"/>
    </source>
</evidence>
<evidence type="ECO:0000259" key="7">
    <source>
        <dbReference type="PROSITE" id="PS50249"/>
    </source>
</evidence>
<name>A0ABS5T501_9GAMM</name>